<proteinExistence type="predicted"/>
<evidence type="ECO:0000313" key="1">
    <source>
        <dbReference type="EMBL" id="MCW9712556.1"/>
    </source>
</evidence>
<evidence type="ECO:0000313" key="2">
    <source>
        <dbReference type="Proteomes" id="UP001207337"/>
    </source>
</evidence>
<dbReference type="InterPro" id="IPR003718">
    <property type="entry name" value="OsmC/Ohr_fam"/>
</dbReference>
<sequence length="150" mass="16739">MSSQEHFYNVDLNWKEGRTGILSSPKLSEEIEVVTPPEFEGGIEGKWSPEHLFVASISSCLMTTFAAIAQYSKLSYESLMIRATGKMSKNEDGKFMMSEIVLKPELMISDGKISDKAQRILEKAESNCLISRSIKSKIVFEPNVLIGTLN</sequence>
<organism evidence="1 2">
    <name type="scientific">Fodinibius salicampi</name>
    <dbReference type="NCBI Taxonomy" id="1920655"/>
    <lineage>
        <taxon>Bacteria</taxon>
        <taxon>Pseudomonadati</taxon>
        <taxon>Balneolota</taxon>
        <taxon>Balneolia</taxon>
        <taxon>Balneolales</taxon>
        <taxon>Balneolaceae</taxon>
        <taxon>Fodinibius</taxon>
    </lineage>
</organism>
<dbReference type="InterPro" id="IPR015946">
    <property type="entry name" value="KH_dom-like_a/b"/>
</dbReference>
<dbReference type="InterPro" id="IPR036102">
    <property type="entry name" value="OsmC/Ohrsf"/>
</dbReference>
<dbReference type="PANTHER" id="PTHR42830:SF2">
    <property type="entry name" value="OSMC_OHR FAMILY PROTEIN"/>
    <property type="match status" value="1"/>
</dbReference>
<protein>
    <submittedName>
        <fullName evidence="1">OsmC family protein</fullName>
    </submittedName>
</protein>
<reference evidence="1 2" key="1">
    <citation type="submission" date="2021-11" db="EMBL/GenBank/DDBJ databases">
        <title>Aliifidinibius sp. nov., a new bacterium isolated from saline soil.</title>
        <authorList>
            <person name="Galisteo C."/>
            <person name="De La Haba R."/>
            <person name="Sanchez-Porro C."/>
            <person name="Ventosa A."/>
        </authorList>
    </citation>
    <scope>NUCLEOTIDE SEQUENCE [LARGE SCALE GENOMIC DNA]</scope>
    <source>
        <strain evidence="1 2">KACC 190600</strain>
    </source>
</reference>
<dbReference type="RefSeq" id="WP_265788608.1">
    <property type="nucleotide sequence ID" value="NZ_BAABRS010000001.1"/>
</dbReference>
<keyword evidence="2" id="KW-1185">Reference proteome</keyword>
<gene>
    <name evidence="1" type="ORF">LQ318_06545</name>
</gene>
<dbReference type="Gene3D" id="3.30.300.20">
    <property type="match status" value="1"/>
</dbReference>
<dbReference type="PANTHER" id="PTHR42830">
    <property type="entry name" value="OSMOTICALLY INDUCIBLE FAMILY PROTEIN"/>
    <property type="match status" value="1"/>
</dbReference>
<dbReference type="SUPFAM" id="SSF82784">
    <property type="entry name" value="OsmC-like"/>
    <property type="match status" value="1"/>
</dbReference>
<dbReference type="EMBL" id="JAJNDC010000001">
    <property type="protein sequence ID" value="MCW9712556.1"/>
    <property type="molecule type" value="Genomic_DNA"/>
</dbReference>
<dbReference type="InterPro" id="IPR052707">
    <property type="entry name" value="OsmC_Ohr_Peroxiredoxin"/>
</dbReference>
<accession>A0ABT3PXG8</accession>
<dbReference type="Proteomes" id="UP001207337">
    <property type="component" value="Unassembled WGS sequence"/>
</dbReference>
<dbReference type="Pfam" id="PF02566">
    <property type="entry name" value="OsmC"/>
    <property type="match status" value="1"/>
</dbReference>
<name>A0ABT3PXG8_9BACT</name>
<comment type="caution">
    <text evidence="1">The sequence shown here is derived from an EMBL/GenBank/DDBJ whole genome shotgun (WGS) entry which is preliminary data.</text>
</comment>